<dbReference type="InterPro" id="IPR040983">
    <property type="entry name" value="Bact_RF_family5"/>
</dbReference>
<protein>
    <submittedName>
        <fullName evidence="1">VLRF1 family aeRF1-type release factor</fullName>
    </submittedName>
</protein>
<organism evidence="1 2">
    <name type="scientific">Sporosarcina thermotolerans</name>
    <dbReference type="NCBI Taxonomy" id="633404"/>
    <lineage>
        <taxon>Bacteria</taxon>
        <taxon>Bacillati</taxon>
        <taxon>Bacillota</taxon>
        <taxon>Bacilli</taxon>
        <taxon>Bacillales</taxon>
        <taxon>Caryophanaceae</taxon>
        <taxon>Sporosarcina</taxon>
    </lineage>
</organism>
<proteinExistence type="predicted"/>
<dbReference type="AlphaFoldDB" id="A0AAW9A7Y2"/>
<dbReference type="Pfam" id="PF18846">
    <property type="entry name" value="baeRF_family5"/>
    <property type="match status" value="1"/>
</dbReference>
<dbReference type="Proteomes" id="UP001271648">
    <property type="component" value="Unassembled WGS sequence"/>
</dbReference>
<evidence type="ECO:0000313" key="2">
    <source>
        <dbReference type="Proteomes" id="UP001271648"/>
    </source>
</evidence>
<name>A0AAW9A7Y2_9BACL</name>
<sequence length="264" mass="30618">MTFSKELQKLKEYKCDSRCVLSVYLNTNAADPEQQNGAWRIHLKTGLKRIHEYLEASNDEKELKAYKKLRDKVTKEIETNQGDFNKGVVIFASEDPELWSVHYVQVQVKNSFHWEDHPVTEEMEYMLKAYPEAGIVLPSFGEVRILDTAMGFITGERSYGFDSGLDVWKENNRVKSSLQTGTGEGNSDGLDQRLKENLQRFYKEMGVIVERIRKERDWKELYVVGEAEHANSFAKTLRTKPNNSIYKNLINVQADKVLHQVFEK</sequence>
<evidence type="ECO:0000313" key="1">
    <source>
        <dbReference type="EMBL" id="MDW0115945.1"/>
    </source>
</evidence>
<keyword evidence="2" id="KW-1185">Reference proteome</keyword>
<dbReference type="RefSeq" id="WP_283731550.1">
    <property type="nucleotide sequence ID" value="NZ_CP125968.1"/>
</dbReference>
<comment type="caution">
    <text evidence="1">The sequence shown here is derived from an EMBL/GenBank/DDBJ whole genome shotgun (WGS) entry which is preliminary data.</text>
</comment>
<accession>A0AAW9A7Y2</accession>
<gene>
    <name evidence="1" type="ORF">QTL97_03185</name>
</gene>
<reference evidence="1 2" key="1">
    <citation type="submission" date="2023-06" db="EMBL/GenBank/DDBJ databases">
        <title>Sporosarcina sp. nov., isolated from Korean traditional fermented seafood 'Jeotgal'.</title>
        <authorList>
            <person name="Yang A.I."/>
            <person name="Shin N.-R."/>
        </authorList>
    </citation>
    <scope>NUCLEOTIDE SEQUENCE [LARGE SCALE GENOMIC DNA]</scope>
    <source>
        <strain evidence="1 2">KCTC43456</strain>
    </source>
</reference>
<dbReference type="EMBL" id="JAUBDJ010000001">
    <property type="protein sequence ID" value="MDW0115945.1"/>
    <property type="molecule type" value="Genomic_DNA"/>
</dbReference>